<dbReference type="InterPro" id="IPR016197">
    <property type="entry name" value="Chromo-like_dom_sf"/>
</dbReference>
<comment type="subcellular location">
    <subcellularLocation>
        <location evidence="1">Nucleus</location>
    </subcellularLocation>
</comment>
<dbReference type="CDD" id="cd00024">
    <property type="entry name" value="CD_CSD"/>
    <property type="match status" value="1"/>
</dbReference>
<name>A0A0B7MW29_9FUNG</name>
<gene>
    <name evidence="5" type="primary">PARPA_00353.1 scaffold 631</name>
</gene>
<evidence type="ECO:0000313" key="5">
    <source>
        <dbReference type="EMBL" id="CEP07084.1"/>
    </source>
</evidence>
<sequence length="135" mass="16022">RRTMAGNYILKDETNELLHREYTPSELKLVNIDETAIEDEIFEVEEIRDHRTRADGVIEYLVKWSGYEDRYNDYITEDLFSTPVPIQTYWAKVRRLQQEHGNSKGKSTSRQLDRRGYKRQPSDMSVPQPKKRKSA</sequence>
<feature type="region of interest" description="Disordered" evidence="3">
    <location>
        <begin position="97"/>
        <end position="135"/>
    </location>
</feature>
<proteinExistence type="predicted"/>
<dbReference type="InterPro" id="IPR023780">
    <property type="entry name" value="Chromo_domain"/>
</dbReference>
<organism evidence="5 6">
    <name type="scientific">Parasitella parasitica</name>
    <dbReference type="NCBI Taxonomy" id="35722"/>
    <lineage>
        <taxon>Eukaryota</taxon>
        <taxon>Fungi</taxon>
        <taxon>Fungi incertae sedis</taxon>
        <taxon>Mucoromycota</taxon>
        <taxon>Mucoromycotina</taxon>
        <taxon>Mucoromycetes</taxon>
        <taxon>Mucorales</taxon>
        <taxon>Mucorineae</taxon>
        <taxon>Mucoraceae</taxon>
        <taxon>Parasitella</taxon>
    </lineage>
</organism>
<dbReference type="OrthoDB" id="2393881at2759"/>
<evidence type="ECO:0000259" key="4">
    <source>
        <dbReference type="PROSITE" id="PS50013"/>
    </source>
</evidence>
<keyword evidence="6" id="KW-1185">Reference proteome</keyword>
<keyword evidence="2" id="KW-0539">Nucleus</keyword>
<feature type="non-terminal residue" evidence="5">
    <location>
        <position position="1"/>
    </location>
</feature>
<feature type="domain" description="Chromo" evidence="4">
    <location>
        <begin position="42"/>
        <end position="101"/>
    </location>
</feature>
<reference evidence="5 6" key="1">
    <citation type="submission" date="2014-09" db="EMBL/GenBank/DDBJ databases">
        <authorList>
            <person name="Ellenberger Sabrina"/>
        </authorList>
    </citation>
    <scope>NUCLEOTIDE SEQUENCE [LARGE SCALE GENOMIC DNA]</scope>
    <source>
        <strain evidence="5 6">CBS 412.66</strain>
    </source>
</reference>
<evidence type="ECO:0000313" key="6">
    <source>
        <dbReference type="Proteomes" id="UP000054107"/>
    </source>
</evidence>
<dbReference type="InterPro" id="IPR000953">
    <property type="entry name" value="Chromo/chromo_shadow_dom"/>
</dbReference>
<dbReference type="SMART" id="SM00298">
    <property type="entry name" value="CHROMO"/>
    <property type="match status" value="1"/>
</dbReference>
<dbReference type="STRING" id="35722.A0A0B7MW29"/>
<dbReference type="InterPro" id="IPR051219">
    <property type="entry name" value="Heterochromatin_chromo-domain"/>
</dbReference>
<evidence type="ECO:0000256" key="2">
    <source>
        <dbReference type="ARBA" id="ARBA00023242"/>
    </source>
</evidence>
<dbReference type="AlphaFoldDB" id="A0A0B7MW29"/>
<dbReference type="GO" id="GO:0005634">
    <property type="term" value="C:nucleus"/>
    <property type="evidence" value="ECO:0007669"/>
    <property type="project" value="UniProtKB-SubCell"/>
</dbReference>
<dbReference type="PANTHER" id="PTHR22812">
    <property type="entry name" value="CHROMOBOX PROTEIN"/>
    <property type="match status" value="1"/>
</dbReference>
<dbReference type="SUPFAM" id="SSF54160">
    <property type="entry name" value="Chromo domain-like"/>
    <property type="match status" value="1"/>
</dbReference>
<evidence type="ECO:0000256" key="3">
    <source>
        <dbReference type="SAM" id="MobiDB-lite"/>
    </source>
</evidence>
<dbReference type="Gene3D" id="2.40.50.40">
    <property type="match status" value="1"/>
</dbReference>
<dbReference type="Pfam" id="PF00385">
    <property type="entry name" value="Chromo"/>
    <property type="match status" value="1"/>
</dbReference>
<accession>A0A0B7MW29</accession>
<dbReference type="EMBL" id="LN718972">
    <property type="protein sequence ID" value="CEP07084.1"/>
    <property type="molecule type" value="Genomic_DNA"/>
</dbReference>
<dbReference type="Proteomes" id="UP000054107">
    <property type="component" value="Unassembled WGS sequence"/>
</dbReference>
<dbReference type="PROSITE" id="PS50013">
    <property type="entry name" value="CHROMO_2"/>
    <property type="match status" value="1"/>
</dbReference>
<protein>
    <recommendedName>
        <fullName evidence="4">Chromo domain-containing protein</fullName>
    </recommendedName>
</protein>
<evidence type="ECO:0000256" key="1">
    <source>
        <dbReference type="ARBA" id="ARBA00004123"/>
    </source>
</evidence>